<reference evidence="14 15" key="1">
    <citation type="submission" date="2016-03" db="EMBL/GenBank/DDBJ databases">
        <title>EvidentialGene: Evidence-directed Construction of Genes on Genomes.</title>
        <authorList>
            <person name="Gilbert D.G."/>
            <person name="Choi J.-H."/>
            <person name="Mockaitis K."/>
            <person name="Colbourne J."/>
            <person name="Pfrender M."/>
        </authorList>
    </citation>
    <scope>NUCLEOTIDE SEQUENCE [LARGE SCALE GENOMIC DNA]</scope>
    <source>
        <strain evidence="14 15">Xinb3</strain>
        <tissue evidence="14">Complete organism</tissue>
    </source>
</reference>
<dbReference type="GO" id="GO:0033553">
    <property type="term" value="C:rDNA heterochromatin"/>
    <property type="evidence" value="ECO:0007669"/>
    <property type="project" value="TreeGrafter"/>
</dbReference>
<dbReference type="Gene3D" id="3.40.50.150">
    <property type="entry name" value="Vaccinia Virus protein VP39"/>
    <property type="match status" value="1"/>
</dbReference>
<evidence type="ECO:0000256" key="4">
    <source>
        <dbReference type="ARBA" id="ARBA00022491"/>
    </source>
</evidence>
<dbReference type="GO" id="GO:0005730">
    <property type="term" value="C:nucleolus"/>
    <property type="evidence" value="ECO:0007669"/>
    <property type="project" value="UniProtKB-SubCell"/>
</dbReference>
<evidence type="ECO:0000256" key="1">
    <source>
        <dbReference type="ARBA" id="ARBA00004604"/>
    </source>
</evidence>
<dbReference type="OrthoDB" id="10258825at2759"/>
<keyword evidence="12 13" id="KW-0539">Nucleus</keyword>
<dbReference type="InterPro" id="IPR007823">
    <property type="entry name" value="RRP8"/>
</dbReference>
<dbReference type="GO" id="GO:0008168">
    <property type="term" value="F:methyltransferase activity"/>
    <property type="evidence" value="ECO:0007669"/>
    <property type="project" value="UniProtKB-KW"/>
</dbReference>
<keyword evidence="4" id="KW-0678">Repressor</keyword>
<comment type="subcellular location">
    <subcellularLocation>
        <location evidence="1 13">Nucleus</location>
        <location evidence="1 13">Nucleolus</location>
    </subcellularLocation>
</comment>
<evidence type="ECO:0000256" key="10">
    <source>
        <dbReference type="ARBA" id="ARBA00023015"/>
    </source>
</evidence>
<evidence type="ECO:0000256" key="8">
    <source>
        <dbReference type="ARBA" id="ARBA00022691"/>
    </source>
</evidence>
<sequence>MGNKQRLVSTCVKRVTPTKAKNVRSSASSAYVKRLKAALVKKEIYPCTIQQKAHIETSKAKPKPKDLAADARKRLESARFRYLNEKLYTTTSSEAWELFQEDPESFDVYHKGFKNQVLKWPVNPLDIIISDILKGPKHWVVADFGCGEAQMAQTIPNQVHSFDLVAANDKVTACDMASVPLAMKVVDVVVFCLSLMGSNIHDFLKEANRVLRIGGMLYVAEVESRCQNTQEFLKNIERFGFQLKENSSQKYFFLAKFNKIQNLSPKATIPRLYLKPCLYKKR</sequence>
<keyword evidence="9" id="KW-0156">Chromatin regulator</keyword>
<name>A0A0P5UEB2_9CRUS</name>
<dbReference type="Proteomes" id="UP000076858">
    <property type="component" value="Unassembled WGS sequence"/>
</dbReference>
<dbReference type="GO" id="GO:0032259">
    <property type="term" value="P:methylation"/>
    <property type="evidence" value="ECO:0007669"/>
    <property type="project" value="UniProtKB-KW"/>
</dbReference>
<dbReference type="GO" id="GO:0005677">
    <property type="term" value="C:chromatin silencing complex"/>
    <property type="evidence" value="ECO:0007669"/>
    <property type="project" value="TreeGrafter"/>
</dbReference>
<evidence type="ECO:0000313" key="14">
    <source>
        <dbReference type="EMBL" id="KZS09715.1"/>
    </source>
</evidence>
<keyword evidence="6 13" id="KW-0489">Methyltransferase</keyword>
<comment type="similarity">
    <text evidence="2 13">Belongs to the methyltransferase superfamily. RRP8 family.</text>
</comment>
<dbReference type="InterPro" id="IPR042036">
    <property type="entry name" value="RRP8_N"/>
</dbReference>
<dbReference type="AlphaFoldDB" id="A0A0P5UEB2"/>
<dbReference type="FunFam" id="1.10.10.2150:FF:000001">
    <property type="entry name" value="Ribosomal RNA-processing protein 8"/>
    <property type="match status" value="1"/>
</dbReference>
<comment type="caution">
    <text evidence="14">The sequence shown here is derived from an EMBL/GenBank/DDBJ whole genome shotgun (WGS) entry which is preliminary data.</text>
</comment>
<keyword evidence="15" id="KW-1185">Reference proteome</keyword>
<evidence type="ECO:0000256" key="6">
    <source>
        <dbReference type="ARBA" id="ARBA00022603"/>
    </source>
</evidence>
<dbReference type="InterPro" id="IPR029063">
    <property type="entry name" value="SAM-dependent_MTases_sf"/>
</dbReference>
<evidence type="ECO:0000256" key="7">
    <source>
        <dbReference type="ARBA" id="ARBA00022679"/>
    </source>
</evidence>
<evidence type="ECO:0000256" key="2">
    <source>
        <dbReference type="ARBA" id="ARBA00006301"/>
    </source>
</evidence>
<dbReference type="EC" id="2.1.1.-" evidence="13"/>
<dbReference type="Pfam" id="PF05148">
    <property type="entry name" value="Methyltransf_8"/>
    <property type="match status" value="1"/>
</dbReference>
<proteinExistence type="inferred from homology"/>
<comment type="function">
    <text evidence="13">Probable methyltransferase required to silence rDNA.</text>
</comment>
<dbReference type="GO" id="GO:0042149">
    <property type="term" value="P:cellular response to glucose starvation"/>
    <property type="evidence" value="ECO:0007669"/>
    <property type="project" value="TreeGrafter"/>
</dbReference>
<evidence type="ECO:0000313" key="15">
    <source>
        <dbReference type="Proteomes" id="UP000076858"/>
    </source>
</evidence>
<gene>
    <name evidence="14" type="ORF">APZ42_026020</name>
</gene>
<accession>A0A0P5UEB2</accession>
<dbReference type="PANTHER" id="PTHR12787">
    <property type="entry name" value="RIBOSOMAL RNA-PROCESSING PROTEIN 8"/>
    <property type="match status" value="1"/>
</dbReference>
<dbReference type="PANTHER" id="PTHR12787:SF0">
    <property type="entry name" value="RIBOSOMAL RNA-PROCESSING PROTEIN 8"/>
    <property type="match status" value="1"/>
</dbReference>
<organism evidence="14 15">
    <name type="scientific">Daphnia magna</name>
    <dbReference type="NCBI Taxonomy" id="35525"/>
    <lineage>
        <taxon>Eukaryota</taxon>
        <taxon>Metazoa</taxon>
        <taxon>Ecdysozoa</taxon>
        <taxon>Arthropoda</taxon>
        <taxon>Crustacea</taxon>
        <taxon>Branchiopoda</taxon>
        <taxon>Diplostraca</taxon>
        <taxon>Cladocera</taxon>
        <taxon>Anomopoda</taxon>
        <taxon>Daphniidae</taxon>
        <taxon>Daphnia</taxon>
    </lineage>
</organism>
<keyword evidence="10" id="KW-0805">Transcription regulation</keyword>
<dbReference type="EMBL" id="LRGB01002003">
    <property type="protein sequence ID" value="KZS09715.1"/>
    <property type="molecule type" value="Genomic_DNA"/>
</dbReference>
<dbReference type="GO" id="GO:0000183">
    <property type="term" value="P:rDNA heterochromatin formation"/>
    <property type="evidence" value="ECO:0007669"/>
    <property type="project" value="TreeGrafter"/>
</dbReference>
<dbReference type="STRING" id="35525.A0A0P5UEB2"/>
<evidence type="ECO:0000256" key="5">
    <source>
        <dbReference type="ARBA" id="ARBA00022552"/>
    </source>
</evidence>
<dbReference type="GO" id="GO:0046015">
    <property type="term" value="P:regulation of transcription by glucose"/>
    <property type="evidence" value="ECO:0007669"/>
    <property type="project" value="TreeGrafter"/>
</dbReference>
<keyword evidence="5 13" id="KW-0698">rRNA processing</keyword>
<keyword evidence="7 13" id="KW-0808">Transferase</keyword>
<evidence type="ECO:0000256" key="9">
    <source>
        <dbReference type="ARBA" id="ARBA00022853"/>
    </source>
</evidence>
<evidence type="ECO:0000256" key="13">
    <source>
        <dbReference type="RuleBase" id="RU365074"/>
    </source>
</evidence>
<keyword evidence="11" id="KW-0804">Transcription</keyword>
<protein>
    <recommendedName>
        <fullName evidence="3 13">Ribosomal RNA-processing protein 8</fullName>
        <ecNumber evidence="13">2.1.1.-</ecNumber>
    </recommendedName>
</protein>
<evidence type="ECO:0000256" key="11">
    <source>
        <dbReference type="ARBA" id="ARBA00023163"/>
    </source>
</evidence>
<dbReference type="GO" id="GO:0006364">
    <property type="term" value="P:rRNA processing"/>
    <property type="evidence" value="ECO:0007669"/>
    <property type="project" value="UniProtKB-UniRule"/>
</dbReference>
<dbReference type="FunFam" id="3.40.50.150:FF:000068">
    <property type="entry name" value="Ribosomal RNA-processing protein 8"/>
    <property type="match status" value="1"/>
</dbReference>
<keyword evidence="8 13" id="KW-0949">S-adenosyl-L-methionine</keyword>
<evidence type="ECO:0000256" key="3">
    <source>
        <dbReference type="ARBA" id="ARBA00020203"/>
    </source>
</evidence>
<evidence type="ECO:0000256" key="12">
    <source>
        <dbReference type="ARBA" id="ARBA00023242"/>
    </source>
</evidence>
<dbReference type="SUPFAM" id="SSF53335">
    <property type="entry name" value="S-adenosyl-L-methionine-dependent methyltransferases"/>
    <property type="match status" value="1"/>
</dbReference>
<dbReference type="Gene3D" id="1.10.10.2150">
    <property type="entry name" value="Ribosomal RNA-processing protein 8, N-terminal domain"/>
    <property type="match status" value="1"/>
</dbReference>